<reference evidence="2 3" key="1">
    <citation type="journal article" date="2015" name="Sci. Rep.">
        <title>A comparative genomics and reductive dehalogenase gene transcription study of two chloroethene-respiring bacteria, Dehalococcoides mccartyi strains MB and 11a.</title>
        <authorList>
            <person name="Low A."/>
            <person name="Shen Z."/>
            <person name="Cheng D."/>
            <person name="Rogers M.J."/>
            <person name="Lee P.K."/>
            <person name="He J."/>
        </authorList>
    </citation>
    <scope>NUCLEOTIDE SEQUENCE [LARGE SCALE GENOMIC DNA]</scope>
    <source>
        <strain evidence="2 3">MB</strain>
    </source>
</reference>
<dbReference type="GO" id="GO:0097367">
    <property type="term" value="F:carbohydrate derivative binding"/>
    <property type="evidence" value="ECO:0007669"/>
    <property type="project" value="InterPro"/>
</dbReference>
<gene>
    <name evidence="2" type="ORF">DA01_02725</name>
</gene>
<dbReference type="InterPro" id="IPR035461">
    <property type="entry name" value="GmhA/DiaA"/>
</dbReference>
<dbReference type="PATRIC" id="fig|61435.5.peg.548"/>
<evidence type="ECO:0000259" key="1">
    <source>
        <dbReference type="PROSITE" id="PS51464"/>
    </source>
</evidence>
<dbReference type="EMBL" id="JGYD01000011">
    <property type="protein sequence ID" value="KSV18355.1"/>
    <property type="molecule type" value="Genomic_DNA"/>
</dbReference>
<dbReference type="PANTHER" id="PTHR30390:SF8">
    <property type="entry name" value="SUGAR ISOMERASE (SIS)"/>
    <property type="match status" value="1"/>
</dbReference>
<evidence type="ECO:0000313" key="2">
    <source>
        <dbReference type="EMBL" id="KSV18355.1"/>
    </source>
</evidence>
<sequence length="216" mass="23114">MIISKPDVANGKGHKPELPEANLVSDMDCLFREYLGGLSHCLEELAAQDISGVAELIYQAYSRRRQIFIVGNGGSASTASHMARDLRIGTALRGKPRLRTCSLADNVAFITSLANDVNYESIFTEQLIGQIEPGDVLIAISCSGNSANVVRAVEYANECGASTVGLTGFGGGKLLELCDRCIVLSSCDYGQVEDVHLSLGHIFSCMVKARIAKETV</sequence>
<dbReference type="PANTHER" id="PTHR30390">
    <property type="entry name" value="SEDOHEPTULOSE 7-PHOSPHATE ISOMERASE / DNAA INITIATOR-ASSOCIATING FACTOR FOR REPLICATION INITIATION"/>
    <property type="match status" value="1"/>
</dbReference>
<dbReference type="RefSeq" id="WP_058292300.1">
    <property type="nucleotide sequence ID" value="NZ_JGYD01000011.1"/>
</dbReference>
<protein>
    <submittedName>
        <fullName evidence="2">Phosphoheptose isomerase</fullName>
    </submittedName>
</protein>
<dbReference type="GO" id="GO:0016853">
    <property type="term" value="F:isomerase activity"/>
    <property type="evidence" value="ECO:0007669"/>
    <property type="project" value="UniProtKB-KW"/>
</dbReference>
<dbReference type="InterPro" id="IPR001347">
    <property type="entry name" value="SIS_dom"/>
</dbReference>
<dbReference type="Pfam" id="PF13580">
    <property type="entry name" value="SIS_2"/>
    <property type="match status" value="1"/>
</dbReference>
<evidence type="ECO:0000313" key="3">
    <source>
        <dbReference type="Proteomes" id="UP000053577"/>
    </source>
</evidence>
<dbReference type="OrthoDB" id="9781311at2"/>
<feature type="domain" description="SIS" evidence="1">
    <location>
        <begin position="53"/>
        <end position="216"/>
    </location>
</feature>
<comment type="caution">
    <text evidence="2">The sequence shown here is derived from an EMBL/GenBank/DDBJ whole genome shotgun (WGS) entry which is preliminary data.</text>
</comment>
<dbReference type="Gene3D" id="3.40.50.10490">
    <property type="entry name" value="Glucose-6-phosphate isomerase like protein, domain 1"/>
    <property type="match status" value="1"/>
</dbReference>
<dbReference type="InterPro" id="IPR046348">
    <property type="entry name" value="SIS_dom_sf"/>
</dbReference>
<name>A0A0V8M3K8_9CHLR</name>
<keyword evidence="2" id="KW-0413">Isomerase</keyword>
<dbReference type="AlphaFoldDB" id="A0A0V8M3K8"/>
<proteinExistence type="predicted"/>
<dbReference type="InterPro" id="IPR050099">
    <property type="entry name" value="SIS_GmhA/DiaA_subfam"/>
</dbReference>
<accession>A0A0V8M3K8</accession>
<dbReference type="PROSITE" id="PS51464">
    <property type="entry name" value="SIS"/>
    <property type="match status" value="1"/>
</dbReference>
<dbReference type="SUPFAM" id="SSF53697">
    <property type="entry name" value="SIS domain"/>
    <property type="match status" value="1"/>
</dbReference>
<dbReference type="GO" id="GO:1901135">
    <property type="term" value="P:carbohydrate derivative metabolic process"/>
    <property type="evidence" value="ECO:0007669"/>
    <property type="project" value="InterPro"/>
</dbReference>
<dbReference type="CDD" id="cd05006">
    <property type="entry name" value="SIS_GmhA"/>
    <property type="match status" value="1"/>
</dbReference>
<dbReference type="Proteomes" id="UP000053577">
    <property type="component" value="Unassembled WGS sequence"/>
</dbReference>
<organism evidence="2 3">
    <name type="scientific">Dehalococcoides mccartyi</name>
    <dbReference type="NCBI Taxonomy" id="61435"/>
    <lineage>
        <taxon>Bacteria</taxon>
        <taxon>Bacillati</taxon>
        <taxon>Chloroflexota</taxon>
        <taxon>Dehalococcoidia</taxon>
        <taxon>Dehalococcoidales</taxon>
        <taxon>Dehalococcoidaceae</taxon>
        <taxon>Dehalococcoides</taxon>
    </lineage>
</organism>